<dbReference type="AlphaFoldDB" id="A0A5C6AVG7"/>
<evidence type="ECO:0000256" key="4">
    <source>
        <dbReference type="ARBA" id="ARBA00022598"/>
    </source>
</evidence>
<dbReference type="PROSITE" id="PS50075">
    <property type="entry name" value="CARRIER"/>
    <property type="match status" value="1"/>
</dbReference>
<organism evidence="8 9">
    <name type="scientific">Neorhodopirellula pilleata</name>
    <dbReference type="NCBI Taxonomy" id="2714738"/>
    <lineage>
        <taxon>Bacteria</taxon>
        <taxon>Pseudomonadati</taxon>
        <taxon>Planctomycetota</taxon>
        <taxon>Planctomycetia</taxon>
        <taxon>Pirellulales</taxon>
        <taxon>Pirellulaceae</taxon>
        <taxon>Neorhodopirellula</taxon>
    </lineage>
</organism>
<dbReference type="InterPro" id="IPR025110">
    <property type="entry name" value="AMP-bd_C"/>
</dbReference>
<evidence type="ECO:0000259" key="7">
    <source>
        <dbReference type="PROSITE" id="PS50075"/>
    </source>
</evidence>
<evidence type="ECO:0000313" key="8">
    <source>
        <dbReference type="EMBL" id="TWU03199.1"/>
    </source>
</evidence>
<evidence type="ECO:0000256" key="1">
    <source>
        <dbReference type="ARBA" id="ARBA00006432"/>
    </source>
</evidence>
<comment type="caution">
    <text evidence="8">The sequence shown here is derived from an EMBL/GenBank/DDBJ whole genome shotgun (WGS) entry which is preliminary data.</text>
</comment>
<sequence length="711" mass="78320">MPLPVPNVATLGTFPACLRQRFQTHPERIALTFRGEANGSTDRDSVLTYGELESRVEELAWRMMTDSDHPIHPGDRALLLFPAGIEFIVAFLACQYCRMIPVPTSFPKPGRAMPRLDTAASDCRPSRLIADSKTLAGIDLQRVGAEVARAKFVASDAIADHTGQRIDFGDRLESVVPDDLALLQYTSGSTSQPKGVMVSHANLMANLESIRLAFGLSDALMTDDEPPAENMVKSVFWLPPFHDMGLIGGILETLYVGGHALLMSPRTFLTRPLEWLDAISKTDAWISGAPNFAYQLCVDRIDQNEAAKLNLAGWKIAFCGAEPIAAETLTRFAEHFAVSRFSTTAFTPCYGLAESTLLAACKPRYTEWKTTLIRRDDLMRGKATEASFKEPLANVKRIVACGPAGEGTTIAIVDPETSRGLPERQVGEVWVQGRSVATGYWGRPDATTERFQAILSDQPDGGRFLRTGDLGYLDAGELYITGRMKDVIILRGRNHYPQDIESSAKESLDGVITQCVAVASVDAESESLAVIAEVSRHSSDDELPDMARVIRRRVIEDHEIDPRVVLLTRPAAIPVTTSGKVQRQAAKHLLETNQPNERYRWSRPSVIDGVLAEQLPPLPQPSDLPPREETRSQIQRWLIAWMIARGGLSHEDVLADTPFSRNGLDSLAAIELSRELEDWLGIVLPIEFATSDPTPADMADYLTDQLIVNRT</sequence>
<dbReference type="Pfam" id="PF23024">
    <property type="entry name" value="AMP-dom_DIP2-like"/>
    <property type="match status" value="1"/>
</dbReference>
<dbReference type="InterPro" id="IPR020806">
    <property type="entry name" value="PKS_PP-bd"/>
</dbReference>
<dbReference type="GO" id="GO:0070566">
    <property type="term" value="F:adenylyltransferase activity"/>
    <property type="evidence" value="ECO:0007669"/>
    <property type="project" value="TreeGrafter"/>
</dbReference>
<accession>A0A5C6AVG7</accession>
<dbReference type="RefSeq" id="WP_146575769.1">
    <property type="nucleotide sequence ID" value="NZ_SJPM01000001.1"/>
</dbReference>
<dbReference type="GO" id="GO:0006633">
    <property type="term" value="P:fatty acid biosynthetic process"/>
    <property type="evidence" value="ECO:0007669"/>
    <property type="project" value="TreeGrafter"/>
</dbReference>
<dbReference type="GO" id="GO:0016874">
    <property type="term" value="F:ligase activity"/>
    <property type="evidence" value="ECO:0007669"/>
    <property type="project" value="UniProtKB-KW"/>
</dbReference>
<dbReference type="InterPro" id="IPR020845">
    <property type="entry name" value="AMP-binding_CS"/>
</dbReference>
<dbReference type="FunFam" id="3.40.50.12780:FF:000013">
    <property type="entry name" value="Long-chain-fatty-acid--AMP ligase FadD32"/>
    <property type="match status" value="1"/>
</dbReference>
<proteinExistence type="inferred from homology"/>
<comment type="similarity">
    <text evidence="1">Belongs to the ATP-dependent AMP-binding enzyme family.</text>
</comment>
<dbReference type="SMART" id="SM00823">
    <property type="entry name" value="PKS_PP"/>
    <property type="match status" value="1"/>
</dbReference>
<dbReference type="GO" id="GO:0071766">
    <property type="term" value="P:Actinobacterium-type cell wall biogenesis"/>
    <property type="evidence" value="ECO:0007669"/>
    <property type="project" value="UniProtKB-ARBA"/>
</dbReference>
<name>A0A5C6AVG7_9BACT</name>
<dbReference type="InterPro" id="IPR036736">
    <property type="entry name" value="ACP-like_sf"/>
</dbReference>
<keyword evidence="6" id="KW-0443">Lipid metabolism</keyword>
<dbReference type="InterPro" id="IPR042099">
    <property type="entry name" value="ANL_N_sf"/>
</dbReference>
<keyword evidence="2" id="KW-0596">Phosphopantetheine</keyword>
<keyword evidence="3" id="KW-0597">Phosphoprotein</keyword>
<dbReference type="Pfam" id="PF00550">
    <property type="entry name" value="PP-binding"/>
    <property type="match status" value="1"/>
</dbReference>
<dbReference type="PANTHER" id="PTHR22754">
    <property type="entry name" value="DISCO-INTERACTING PROTEIN 2 DIP2 -RELATED"/>
    <property type="match status" value="1"/>
</dbReference>
<keyword evidence="4 8" id="KW-0436">Ligase</keyword>
<keyword evidence="5" id="KW-0276">Fatty acid metabolism</keyword>
<dbReference type="Gene3D" id="3.40.50.12780">
    <property type="entry name" value="N-terminal domain of ligase-like"/>
    <property type="match status" value="1"/>
</dbReference>
<dbReference type="InterPro" id="IPR009081">
    <property type="entry name" value="PP-bd_ACP"/>
</dbReference>
<dbReference type="Gene3D" id="3.30.300.30">
    <property type="match status" value="1"/>
</dbReference>
<dbReference type="CDD" id="cd05931">
    <property type="entry name" value="FAAL"/>
    <property type="match status" value="1"/>
</dbReference>
<dbReference type="PROSITE" id="PS00455">
    <property type="entry name" value="AMP_BINDING"/>
    <property type="match status" value="1"/>
</dbReference>
<dbReference type="InterPro" id="IPR000873">
    <property type="entry name" value="AMP-dep_synth/lig_dom"/>
</dbReference>
<gene>
    <name evidence="8" type="ORF">Pla100_01170</name>
</gene>
<dbReference type="EC" id="6.2.1.-" evidence="8"/>
<dbReference type="Gene3D" id="1.10.1200.10">
    <property type="entry name" value="ACP-like"/>
    <property type="match status" value="1"/>
</dbReference>
<evidence type="ECO:0000256" key="5">
    <source>
        <dbReference type="ARBA" id="ARBA00022832"/>
    </source>
</evidence>
<dbReference type="PANTHER" id="PTHR22754:SF32">
    <property type="entry name" value="DISCO-INTERACTING PROTEIN 2"/>
    <property type="match status" value="1"/>
</dbReference>
<dbReference type="InterPro" id="IPR040097">
    <property type="entry name" value="FAAL/FAAC"/>
</dbReference>
<dbReference type="GO" id="GO:0005886">
    <property type="term" value="C:plasma membrane"/>
    <property type="evidence" value="ECO:0007669"/>
    <property type="project" value="TreeGrafter"/>
</dbReference>
<dbReference type="OrthoDB" id="219272at2"/>
<dbReference type="EMBL" id="SJPM01000001">
    <property type="protein sequence ID" value="TWU03199.1"/>
    <property type="molecule type" value="Genomic_DNA"/>
</dbReference>
<dbReference type="Pfam" id="PF00501">
    <property type="entry name" value="AMP-binding"/>
    <property type="match status" value="1"/>
</dbReference>
<evidence type="ECO:0000256" key="2">
    <source>
        <dbReference type="ARBA" id="ARBA00022450"/>
    </source>
</evidence>
<protein>
    <submittedName>
        <fullName evidence="8">Long-chain-fatty-acid--AMP ligase FadD29</fullName>
        <ecNumber evidence="8">6.2.1.-</ecNumber>
    </submittedName>
</protein>
<dbReference type="Proteomes" id="UP000316213">
    <property type="component" value="Unassembled WGS sequence"/>
</dbReference>
<dbReference type="SUPFAM" id="SSF56801">
    <property type="entry name" value="Acetyl-CoA synthetase-like"/>
    <property type="match status" value="1"/>
</dbReference>
<dbReference type="InterPro" id="IPR045851">
    <property type="entry name" value="AMP-bd_C_sf"/>
</dbReference>
<dbReference type="GO" id="GO:0031177">
    <property type="term" value="F:phosphopantetheine binding"/>
    <property type="evidence" value="ECO:0007669"/>
    <property type="project" value="InterPro"/>
</dbReference>
<evidence type="ECO:0000256" key="6">
    <source>
        <dbReference type="ARBA" id="ARBA00023098"/>
    </source>
</evidence>
<reference evidence="8 9" key="1">
    <citation type="submission" date="2019-02" db="EMBL/GenBank/DDBJ databases">
        <title>Deep-cultivation of Planctomycetes and their phenomic and genomic characterization uncovers novel biology.</title>
        <authorList>
            <person name="Wiegand S."/>
            <person name="Jogler M."/>
            <person name="Boedeker C."/>
            <person name="Pinto D."/>
            <person name="Vollmers J."/>
            <person name="Rivas-Marin E."/>
            <person name="Kohn T."/>
            <person name="Peeters S.H."/>
            <person name="Heuer A."/>
            <person name="Rast P."/>
            <person name="Oberbeckmann S."/>
            <person name="Bunk B."/>
            <person name="Jeske O."/>
            <person name="Meyerdierks A."/>
            <person name="Storesund J.E."/>
            <person name="Kallscheuer N."/>
            <person name="Luecker S."/>
            <person name="Lage O.M."/>
            <person name="Pohl T."/>
            <person name="Merkel B.J."/>
            <person name="Hornburger P."/>
            <person name="Mueller R.-W."/>
            <person name="Bruemmer F."/>
            <person name="Labrenz M."/>
            <person name="Spormann A.M."/>
            <person name="Op Den Camp H."/>
            <person name="Overmann J."/>
            <person name="Amann R."/>
            <person name="Jetten M.S.M."/>
            <person name="Mascher T."/>
            <person name="Medema M.H."/>
            <person name="Devos D.P."/>
            <person name="Kaster A.-K."/>
            <person name="Ovreas L."/>
            <person name="Rohde M."/>
            <person name="Galperin M.Y."/>
            <person name="Jogler C."/>
        </authorList>
    </citation>
    <scope>NUCLEOTIDE SEQUENCE [LARGE SCALE GENOMIC DNA]</scope>
    <source>
        <strain evidence="8 9">Pla100</strain>
    </source>
</reference>
<dbReference type="SUPFAM" id="SSF47336">
    <property type="entry name" value="ACP-like"/>
    <property type="match status" value="1"/>
</dbReference>
<keyword evidence="9" id="KW-1185">Reference proteome</keyword>
<evidence type="ECO:0000313" key="9">
    <source>
        <dbReference type="Proteomes" id="UP000316213"/>
    </source>
</evidence>
<evidence type="ECO:0000256" key="3">
    <source>
        <dbReference type="ARBA" id="ARBA00022553"/>
    </source>
</evidence>
<feature type="domain" description="Carrier" evidence="7">
    <location>
        <begin position="629"/>
        <end position="706"/>
    </location>
</feature>